<comment type="subcellular location">
    <subcellularLocation>
        <location evidence="1">Membrane</location>
        <topology evidence="1">Multi-pass membrane protein</topology>
    </subcellularLocation>
</comment>
<organism evidence="8 9">
    <name type="scientific">Sphingomonas sanxanigenens</name>
    <dbReference type="NCBI Taxonomy" id="397260"/>
    <lineage>
        <taxon>Bacteria</taxon>
        <taxon>Pseudomonadati</taxon>
        <taxon>Pseudomonadota</taxon>
        <taxon>Alphaproteobacteria</taxon>
        <taxon>Sphingomonadales</taxon>
        <taxon>Sphingomonadaceae</taxon>
        <taxon>Sphingomonas</taxon>
    </lineage>
</organism>
<evidence type="ECO:0000256" key="3">
    <source>
        <dbReference type="ARBA" id="ARBA00022692"/>
    </source>
</evidence>
<sequence length="304" mass="31431">MATRGFIPTHPAPAFAFMVAALGIATFSGMDAAMKGLSISLGVLNALLWRSIFSTAVAGAIFFARRSPWPAWPVIRLHILRALVAGGSVALFFWGLVRMPLAPGVALSFIAPLITLFLAALLLGETVGRGAIMGSAVAFAGVLVIVAGQLDAAPGPEALLGALAILAAAILYAYNLVLMRRQSQVAGPVEVVFFLNLTLAVVFGAASPLFGGLPGAAHLPMLLFASMLSLFSLLLLSWAYAHAEASYLAPVEYTAFIWASILGWLVFGESLTLATIAGAALIVVGCLVAARKRPPPAPGVEAAP</sequence>
<name>A0A2W5A3T3_9SPHN</name>
<evidence type="ECO:0000256" key="2">
    <source>
        <dbReference type="ARBA" id="ARBA00009853"/>
    </source>
</evidence>
<feature type="transmembrane region" description="Helical" evidence="6">
    <location>
        <begin position="191"/>
        <end position="211"/>
    </location>
</feature>
<comment type="caution">
    <text evidence="8">The sequence shown here is derived from an EMBL/GenBank/DDBJ whole genome shotgun (WGS) entry which is preliminary data.</text>
</comment>
<keyword evidence="5 6" id="KW-0472">Membrane</keyword>
<gene>
    <name evidence="8" type="ORF">DI623_10895</name>
</gene>
<feature type="transmembrane region" description="Helical" evidence="6">
    <location>
        <begin position="273"/>
        <end position="290"/>
    </location>
</feature>
<feature type="domain" description="EamA" evidence="7">
    <location>
        <begin position="160"/>
        <end position="289"/>
    </location>
</feature>
<feature type="transmembrane region" description="Helical" evidence="6">
    <location>
        <begin position="130"/>
        <end position="152"/>
    </location>
</feature>
<proteinExistence type="inferred from homology"/>
<feature type="transmembrane region" description="Helical" evidence="6">
    <location>
        <begin position="42"/>
        <end position="63"/>
    </location>
</feature>
<dbReference type="Proteomes" id="UP000249066">
    <property type="component" value="Unassembled WGS sequence"/>
</dbReference>
<dbReference type="Pfam" id="PF00892">
    <property type="entry name" value="EamA"/>
    <property type="match status" value="2"/>
</dbReference>
<dbReference type="PANTHER" id="PTHR22911:SF6">
    <property type="entry name" value="SOLUTE CARRIER FAMILY 35 MEMBER G1"/>
    <property type="match status" value="1"/>
</dbReference>
<evidence type="ECO:0000256" key="5">
    <source>
        <dbReference type="ARBA" id="ARBA00023136"/>
    </source>
</evidence>
<dbReference type="InterPro" id="IPR037185">
    <property type="entry name" value="EmrE-like"/>
</dbReference>
<accession>A0A2W5A3T3</accession>
<feature type="domain" description="EamA" evidence="7">
    <location>
        <begin position="18"/>
        <end position="146"/>
    </location>
</feature>
<feature type="transmembrane region" description="Helical" evidence="6">
    <location>
        <begin position="247"/>
        <end position="267"/>
    </location>
</feature>
<dbReference type="InterPro" id="IPR000620">
    <property type="entry name" value="EamA_dom"/>
</dbReference>
<keyword evidence="4 6" id="KW-1133">Transmembrane helix</keyword>
<evidence type="ECO:0000256" key="4">
    <source>
        <dbReference type="ARBA" id="ARBA00022989"/>
    </source>
</evidence>
<dbReference type="GO" id="GO:0016020">
    <property type="term" value="C:membrane"/>
    <property type="evidence" value="ECO:0007669"/>
    <property type="project" value="UniProtKB-SubCell"/>
</dbReference>
<feature type="transmembrane region" description="Helical" evidence="6">
    <location>
        <begin position="101"/>
        <end position="123"/>
    </location>
</feature>
<keyword evidence="3 6" id="KW-0812">Transmembrane</keyword>
<reference evidence="8 9" key="1">
    <citation type="submission" date="2017-08" db="EMBL/GenBank/DDBJ databases">
        <title>Infants hospitalized years apart are colonized by the same room-sourced microbial strains.</title>
        <authorList>
            <person name="Brooks B."/>
            <person name="Olm M.R."/>
            <person name="Firek B.A."/>
            <person name="Baker R."/>
            <person name="Thomas B.C."/>
            <person name="Morowitz M.J."/>
            <person name="Banfield J.F."/>
        </authorList>
    </citation>
    <scope>NUCLEOTIDE SEQUENCE [LARGE SCALE GENOMIC DNA]</scope>
    <source>
        <strain evidence="8">S2_018_000_R2_101</strain>
    </source>
</reference>
<evidence type="ECO:0000256" key="1">
    <source>
        <dbReference type="ARBA" id="ARBA00004141"/>
    </source>
</evidence>
<protein>
    <submittedName>
        <fullName evidence="8">EamA family transporter</fullName>
    </submittedName>
</protein>
<comment type="similarity">
    <text evidence="2">Belongs to the drug/metabolite transporter (DMT) superfamily. 10 TMS drug/metabolite exporter (DME) (TC 2.A.7.3) family.</text>
</comment>
<dbReference type="Gene3D" id="1.10.3730.20">
    <property type="match status" value="1"/>
</dbReference>
<evidence type="ECO:0000313" key="9">
    <source>
        <dbReference type="Proteomes" id="UP000249066"/>
    </source>
</evidence>
<feature type="transmembrane region" description="Helical" evidence="6">
    <location>
        <begin position="158"/>
        <end position="179"/>
    </location>
</feature>
<evidence type="ECO:0000256" key="6">
    <source>
        <dbReference type="SAM" id="Phobius"/>
    </source>
</evidence>
<feature type="transmembrane region" description="Helical" evidence="6">
    <location>
        <begin position="75"/>
        <end position="95"/>
    </location>
</feature>
<feature type="transmembrane region" description="Helical" evidence="6">
    <location>
        <begin position="217"/>
        <end position="240"/>
    </location>
</feature>
<dbReference type="EMBL" id="QFNN01000067">
    <property type="protein sequence ID" value="PZO89234.1"/>
    <property type="molecule type" value="Genomic_DNA"/>
</dbReference>
<dbReference type="PANTHER" id="PTHR22911">
    <property type="entry name" value="ACYL-MALONYL CONDENSING ENZYME-RELATED"/>
    <property type="match status" value="1"/>
</dbReference>
<feature type="transmembrane region" description="Helical" evidence="6">
    <location>
        <begin position="12"/>
        <end position="30"/>
    </location>
</feature>
<evidence type="ECO:0000313" key="8">
    <source>
        <dbReference type="EMBL" id="PZO89234.1"/>
    </source>
</evidence>
<evidence type="ECO:0000259" key="7">
    <source>
        <dbReference type="Pfam" id="PF00892"/>
    </source>
</evidence>
<dbReference type="AlphaFoldDB" id="A0A2W5A3T3"/>
<dbReference type="SUPFAM" id="SSF103481">
    <property type="entry name" value="Multidrug resistance efflux transporter EmrE"/>
    <property type="match status" value="2"/>
</dbReference>